<dbReference type="KEGG" id="hbq:QI031_30875"/>
<keyword evidence="2" id="KW-1185">Reference proteome</keyword>
<dbReference type="Proteomes" id="UP001223520">
    <property type="component" value="Plasmid unnamed1"/>
</dbReference>
<keyword evidence="1" id="KW-0614">Plasmid</keyword>
<reference evidence="1 2" key="1">
    <citation type="journal article" date="2023" name="Limnol Oceanogr Lett">
        <title>Environmental adaptations by the intertidal Antarctic cyanobacterium Halotia branconii CENA392 as revealed using long-read genome sequencing.</title>
        <authorList>
            <person name="Dextro R.B."/>
            <person name="Delbaje E."/>
            <person name="Freitas P.N.N."/>
            <person name="Geraldes V."/>
            <person name="Pinto E."/>
            <person name="Long P.F."/>
            <person name="Fiore M.F."/>
        </authorList>
    </citation>
    <scope>NUCLEOTIDE SEQUENCE [LARGE SCALE GENOMIC DNA]</scope>
    <source>
        <strain evidence="1 2">CENA392</strain>
        <plasmid evidence="1 2">unnamed1</plasmid>
    </source>
</reference>
<evidence type="ECO:0000313" key="1">
    <source>
        <dbReference type="EMBL" id="WGV29207.1"/>
    </source>
</evidence>
<organism evidence="1 2">
    <name type="scientific">Halotia branconii CENA392</name>
    <dbReference type="NCBI Taxonomy" id="1539056"/>
    <lineage>
        <taxon>Bacteria</taxon>
        <taxon>Bacillati</taxon>
        <taxon>Cyanobacteriota</taxon>
        <taxon>Cyanophyceae</taxon>
        <taxon>Nostocales</taxon>
        <taxon>Nodulariaceae</taxon>
        <taxon>Halotia</taxon>
    </lineage>
</organism>
<protein>
    <submittedName>
        <fullName evidence="1">Uncharacterized protein</fullName>
    </submittedName>
</protein>
<gene>
    <name evidence="1" type="ORF">QI031_30875</name>
</gene>
<dbReference type="AlphaFoldDB" id="A0AAJ6NYY2"/>
<name>A0AAJ6NYY2_9CYAN</name>
<evidence type="ECO:0000313" key="2">
    <source>
        <dbReference type="Proteomes" id="UP001223520"/>
    </source>
</evidence>
<sequence>MSTIRNAPKEVVSKFVERAMEEEADVEGFREVGEQLVAGIFSISATNAAE</sequence>
<dbReference type="EMBL" id="CP124544">
    <property type="protein sequence ID" value="WGV29207.1"/>
    <property type="molecule type" value="Genomic_DNA"/>
</dbReference>
<dbReference type="RefSeq" id="WP_281486400.1">
    <property type="nucleotide sequence ID" value="NZ_CP124544.1"/>
</dbReference>
<geneLocation type="plasmid" evidence="1 2">
    <name>unnamed1</name>
</geneLocation>
<proteinExistence type="predicted"/>
<accession>A0AAJ6NYY2</accession>